<reference evidence="1" key="1">
    <citation type="submission" date="2021-03" db="EMBL/GenBank/DDBJ databases">
        <authorList>
            <consortium name="DOE Joint Genome Institute"/>
            <person name="Ahrendt S."/>
            <person name="Looney B.P."/>
            <person name="Miyauchi S."/>
            <person name="Morin E."/>
            <person name="Drula E."/>
            <person name="Courty P.E."/>
            <person name="Chicoki N."/>
            <person name="Fauchery L."/>
            <person name="Kohler A."/>
            <person name="Kuo A."/>
            <person name="Labutti K."/>
            <person name="Pangilinan J."/>
            <person name="Lipzen A."/>
            <person name="Riley R."/>
            <person name="Andreopoulos W."/>
            <person name="He G."/>
            <person name="Johnson J."/>
            <person name="Barry K.W."/>
            <person name="Grigoriev I.V."/>
            <person name="Nagy L."/>
            <person name="Hibbett D."/>
            <person name="Henrissat B."/>
            <person name="Matheny P.B."/>
            <person name="Labbe J."/>
            <person name="Martin F."/>
        </authorList>
    </citation>
    <scope>NUCLEOTIDE SEQUENCE</scope>
    <source>
        <strain evidence="1">HHB10654</strain>
    </source>
</reference>
<name>A0ACB8SY27_9AGAM</name>
<proteinExistence type="predicted"/>
<dbReference type="EMBL" id="MU277217">
    <property type="protein sequence ID" value="KAI0060751.1"/>
    <property type="molecule type" value="Genomic_DNA"/>
</dbReference>
<sequence>MSKRARVAARTSDFYGILFLSYRSEFCSLLFSILCSLKVICLTLFRYDFWPPFLCLYSIDPLISTLDKLVVFINVVPQLCI</sequence>
<protein>
    <submittedName>
        <fullName evidence="1">Uncharacterized protein</fullName>
    </submittedName>
</protein>
<dbReference type="Proteomes" id="UP000814140">
    <property type="component" value="Unassembled WGS sequence"/>
</dbReference>
<evidence type="ECO:0000313" key="2">
    <source>
        <dbReference type="Proteomes" id="UP000814140"/>
    </source>
</evidence>
<gene>
    <name evidence="1" type="ORF">BV25DRAFT_928938</name>
</gene>
<accession>A0ACB8SY27</accession>
<evidence type="ECO:0000313" key="1">
    <source>
        <dbReference type="EMBL" id="KAI0060751.1"/>
    </source>
</evidence>
<comment type="caution">
    <text evidence="1">The sequence shown here is derived from an EMBL/GenBank/DDBJ whole genome shotgun (WGS) entry which is preliminary data.</text>
</comment>
<keyword evidence="2" id="KW-1185">Reference proteome</keyword>
<reference evidence="1" key="2">
    <citation type="journal article" date="2022" name="New Phytol.">
        <title>Evolutionary transition to the ectomycorrhizal habit in the genomes of a hyperdiverse lineage of mushroom-forming fungi.</title>
        <authorList>
            <person name="Looney B."/>
            <person name="Miyauchi S."/>
            <person name="Morin E."/>
            <person name="Drula E."/>
            <person name="Courty P.E."/>
            <person name="Kohler A."/>
            <person name="Kuo A."/>
            <person name="LaButti K."/>
            <person name="Pangilinan J."/>
            <person name="Lipzen A."/>
            <person name="Riley R."/>
            <person name="Andreopoulos W."/>
            <person name="He G."/>
            <person name="Johnson J."/>
            <person name="Nolan M."/>
            <person name="Tritt A."/>
            <person name="Barry K.W."/>
            <person name="Grigoriev I.V."/>
            <person name="Nagy L.G."/>
            <person name="Hibbett D."/>
            <person name="Henrissat B."/>
            <person name="Matheny P.B."/>
            <person name="Labbe J."/>
            <person name="Martin F.M."/>
        </authorList>
    </citation>
    <scope>NUCLEOTIDE SEQUENCE</scope>
    <source>
        <strain evidence="1">HHB10654</strain>
    </source>
</reference>
<organism evidence="1 2">
    <name type="scientific">Artomyces pyxidatus</name>
    <dbReference type="NCBI Taxonomy" id="48021"/>
    <lineage>
        <taxon>Eukaryota</taxon>
        <taxon>Fungi</taxon>
        <taxon>Dikarya</taxon>
        <taxon>Basidiomycota</taxon>
        <taxon>Agaricomycotina</taxon>
        <taxon>Agaricomycetes</taxon>
        <taxon>Russulales</taxon>
        <taxon>Auriscalpiaceae</taxon>
        <taxon>Artomyces</taxon>
    </lineage>
</organism>